<feature type="transmembrane region" description="Helical" evidence="7">
    <location>
        <begin position="63"/>
        <end position="84"/>
    </location>
</feature>
<keyword evidence="5 7" id="KW-1133">Transmembrane helix</keyword>
<dbReference type="SUPFAM" id="SSF103473">
    <property type="entry name" value="MFS general substrate transporter"/>
    <property type="match status" value="1"/>
</dbReference>
<dbReference type="InterPro" id="IPR005828">
    <property type="entry name" value="MFS_sugar_transport-like"/>
</dbReference>
<evidence type="ECO:0000256" key="2">
    <source>
        <dbReference type="ARBA" id="ARBA00022448"/>
    </source>
</evidence>
<dbReference type="InterPro" id="IPR011701">
    <property type="entry name" value="MFS"/>
</dbReference>
<comment type="caution">
    <text evidence="9">The sequence shown here is derived from an EMBL/GenBank/DDBJ whole genome shotgun (WGS) entry which is preliminary data.</text>
</comment>
<dbReference type="PROSITE" id="PS00217">
    <property type="entry name" value="SUGAR_TRANSPORT_2"/>
    <property type="match status" value="1"/>
</dbReference>
<feature type="transmembrane region" description="Helical" evidence="7">
    <location>
        <begin position="116"/>
        <end position="136"/>
    </location>
</feature>
<feature type="transmembrane region" description="Helical" evidence="7">
    <location>
        <begin position="404"/>
        <end position="426"/>
    </location>
</feature>
<dbReference type="InterPro" id="IPR005829">
    <property type="entry name" value="Sugar_transporter_CS"/>
</dbReference>
<dbReference type="Pfam" id="PF00083">
    <property type="entry name" value="Sugar_tr"/>
    <property type="match status" value="1"/>
</dbReference>
<dbReference type="AlphaFoldDB" id="A0A917IWC7"/>
<feature type="transmembrane region" description="Helical" evidence="7">
    <location>
        <begin position="337"/>
        <end position="360"/>
    </location>
</feature>
<proteinExistence type="predicted"/>
<evidence type="ECO:0000256" key="7">
    <source>
        <dbReference type="SAM" id="Phobius"/>
    </source>
</evidence>
<feature type="transmembrane region" description="Helical" evidence="7">
    <location>
        <begin position="312"/>
        <end position="331"/>
    </location>
</feature>
<dbReference type="PANTHER" id="PTHR43045">
    <property type="entry name" value="SHIKIMATE TRANSPORTER"/>
    <property type="match status" value="1"/>
</dbReference>
<evidence type="ECO:0000313" key="9">
    <source>
        <dbReference type="EMBL" id="GGH65978.1"/>
    </source>
</evidence>
<name>A0A917IWC7_9MICC</name>
<protein>
    <submittedName>
        <fullName evidence="9">MFS transporter</fullName>
    </submittedName>
</protein>
<dbReference type="InterPro" id="IPR020846">
    <property type="entry name" value="MFS_dom"/>
</dbReference>
<evidence type="ECO:0000313" key="10">
    <source>
        <dbReference type="Proteomes" id="UP000600171"/>
    </source>
</evidence>
<feature type="transmembrane region" description="Helical" evidence="7">
    <location>
        <begin position="191"/>
        <end position="210"/>
    </location>
</feature>
<evidence type="ECO:0000256" key="1">
    <source>
        <dbReference type="ARBA" id="ARBA00004651"/>
    </source>
</evidence>
<evidence type="ECO:0000256" key="6">
    <source>
        <dbReference type="ARBA" id="ARBA00023136"/>
    </source>
</evidence>
<sequence length="479" mass="51312">MSSTLTAEEKERGAQLKRATYASSVGSALEYYDFALYGLASALIFGKLFFPNDDPATGLIKSFAIYGVGFLARPVGGLIFGVLGDKIGRKFVLVVTIVLMGGSSTLIGVLPTYQQVGVLAPTLLLILRLLQGLGAGAEQAGSTVLMAEVAPVKRRGFFAALPFIGIQGGTLLASAVFAYMGTLPEEILLGWVWRIPFLCSILLILVAVFIRVKLNETPTFQELANQKEVARQPLSELFKNSGSLVFKGIGLRMAENGGSYLFQSVAVAFVTTAPLTQDKTTGSLAVALGSLIGIFSVPFTGSLSDKFGRRTMYRTGAIFITLFSFPAWYMLSLDNKWLTILTIAVGIGICVNTMLGPQCAMLPELFGNRSRYLGVAMSREISAVLAGGIAGIIGASLIKAFDGSWVPLAIYMFILSLITLISTFLVPETAGRDLLMIEDARTESIPVITDSHGFQITNTGSTAVIFDGETRRVIKTEEK</sequence>
<evidence type="ECO:0000256" key="4">
    <source>
        <dbReference type="ARBA" id="ARBA00022692"/>
    </source>
</evidence>
<keyword evidence="3" id="KW-1003">Cell membrane</keyword>
<dbReference type="PANTHER" id="PTHR43045:SF1">
    <property type="entry name" value="SHIKIMATE TRANSPORTER"/>
    <property type="match status" value="1"/>
</dbReference>
<dbReference type="PROSITE" id="PS50850">
    <property type="entry name" value="MFS"/>
    <property type="match status" value="1"/>
</dbReference>
<gene>
    <name evidence="9" type="ORF">GCM10007359_19770</name>
</gene>
<feature type="transmembrane region" description="Helical" evidence="7">
    <location>
        <begin position="381"/>
        <end position="398"/>
    </location>
</feature>
<keyword evidence="6 7" id="KW-0472">Membrane</keyword>
<dbReference type="Gene3D" id="1.20.1250.20">
    <property type="entry name" value="MFS general substrate transporter like domains"/>
    <property type="match status" value="1"/>
</dbReference>
<comment type="subcellular location">
    <subcellularLocation>
        <location evidence="1">Cell membrane</location>
        <topology evidence="1">Multi-pass membrane protein</topology>
    </subcellularLocation>
</comment>
<dbReference type="EMBL" id="BMDC01000004">
    <property type="protein sequence ID" value="GGH65978.1"/>
    <property type="molecule type" value="Genomic_DNA"/>
</dbReference>
<evidence type="ECO:0000256" key="5">
    <source>
        <dbReference type="ARBA" id="ARBA00022989"/>
    </source>
</evidence>
<dbReference type="GO" id="GO:0022857">
    <property type="term" value="F:transmembrane transporter activity"/>
    <property type="evidence" value="ECO:0007669"/>
    <property type="project" value="InterPro"/>
</dbReference>
<dbReference type="CDD" id="cd17369">
    <property type="entry name" value="MFS_ShiA_like"/>
    <property type="match status" value="1"/>
</dbReference>
<dbReference type="Proteomes" id="UP000600171">
    <property type="component" value="Unassembled WGS sequence"/>
</dbReference>
<feature type="transmembrane region" description="Helical" evidence="7">
    <location>
        <begin position="91"/>
        <end position="110"/>
    </location>
</feature>
<feature type="transmembrane region" description="Helical" evidence="7">
    <location>
        <begin position="157"/>
        <end position="179"/>
    </location>
</feature>
<reference evidence="9 10" key="1">
    <citation type="journal article" date="2014" name="Int. J. Syst. Evol. Microbiol.">
        <title>Complete genome sequence of Corynebacterium casei LMG S-19264T (=DSM 44701T), isolated from a smear-ripened cheese.</title>
        <authorList>
            <consortium name="US DOE Joint Genome Institute (JGI-PGF)"/>
            <person name="Walter F."/>
            <person name="Albersmeier A."/>
            <person name="Kalinowski J."/>
            <person name="Ruckert C."/>
        </authorList>
    </citation>
    <scope>NUCLEOTIDE SEQUENCE [LARGE SCALE GENOMIC DNA]</scope>
    <source>
        <strain evidence="9 10">CCM 8669</strain>
    </source>
</reference>
<accession>A0A917IWC7</accession>
<dbReference type="GO" id="GO:0005886">
    <property type="term" value="C:plasma membrane"/>
    <property type="evidence" value="ECO:0007669"/>
    <property type="project" value="UniProtKB-SubCell"/>
</dbReference>
<dbReference type="RefSeq" id="WP_188360212.1">
    <property type="nucleotide sequence ID" value="NZ_BMDC01000004.1"/>
</dbReference>
<feature type="domain" description="Major facilitator superfamily (MFS) profile" evidence="8">
    <location>
        <begin position="19"/>
        <end position="430"/>
    </location>
</feature>
<dbReference type="Pfam" id="PF07690">
    <property type="entry name" value="MFS_1"/>
    <property type="match status" value="1"/>
</dbReference>
<keyword evidence="4 7" id="KW-0812">Transmembrane</keyword>
<organism evidence="9 10">
    <name type="scientific">Rothia aerolata</name>
    <dbReference type="NCBI Taxonomy" id="1812262"/>
    <lineage>
        <taxon>Bacteria</taxon>
        <taxon>Bacillati</taxon>
        <taxon>Actinomycetota</taxon>
        <taxon>Actinomycetes</taxon>
        <taxon>Micrococcales</taxon>
        <taxon>Micrococcaceae</taxon>
        <taxon>Rothia</taxon>
    </lineage>
</organism>
<evidence type="ECO:0000256" key="3">
    <source>
        <dbReference type="ARBA" id="ARBA00022475"/>
    </source>
</evidence>
<dbReference type="InterPro" id="IPR036259">
    <property type="entry name" value="MFS_trans_sf"/>
</dbReference>
<feature type="transmembrane region" description="Helical" evidence="7">
    <location>
        <begin position="257"/>
        <end position="276"/>
    </location>
</feature>
<keyword evidence="2" id="KW-0813">Transport</keyword>
<feature type="transmembrane region" description="Helical" evidence="7">
    <location>
        <begin position="282"/>
        <end position="300"/>
    </location>
</feature>
<keyword evidence="10" id="KW-1185">Reference proteome</keyword>
<evidence type="ECO:0000259" key="8">
    <source>
        <dbReference type="PROSITE" id="PS50850"/>
    </source>
</evidence>